<dbReference type="PROSITE" id="PS50931">
    <property type="entry name" value="HTH_LYSR"/>
    <property type="match status" value="1"/>
</dbReference>
<keyword evidence="7" id="KW-1185">Reference proteome</keyword>
<dbReference type="Pfam" id="PF00126">
    <property type="entry name" value="HTH_1"/>
    <property type="match status" value="1"/>
</dbReference>
<dbReference type="CDD" id="cd08412">
    <property type="entry name" value="PBP2_PAO1_like"/>
    <property type="match status" value="1"/>
</dbReference>
<dbReference type="GO" id="GO:0003700">
    <property type="term" value="F:DNA-binding transcription factor activity"/>
    <property type="evidence" value="ECO:0007669"/>
    <property type="project" value="InterPro"/>
</dbReference>
<dbReference type="GO" id="GO:0003677">
    <property type="term" value="F:DNA binding"/>
    <property type="evidence" value="ECO:0007669"/>
    <property type="project" value="UniProtKB-KW"/>
</dbReference>
<evidence type="ECO:0000256" key="2">
    <source>
        <dbReference type="ARBA" id="ARBA00023015"/>
    </source>
</evidence>
<name>A0A2R8CDQ1_9RHOB</name>
<proteinExistence type="inferred from homology"/>
<reference evidence="7" key="1">
    <citation type="submission" date="2018-03" db="EMBL/GenBank/DDBJ databases">
        <authorList>
            <person name="Rodrigo-Torres L."/>
            <person name="Arahal R. D."/>
            <person name="Lucena T."/>
        </authorList>
    </citation>
    <scope>NUCLEOTIDE SEQUENCE [LARGE SCALE GENOMIC DNA]</scope>
    <source>
        <strain evidence="7">CECT 7615</strain>
    </source>
</reference>
<organism evidence="6 7">
    <name type="scientific">Falsiruegeria mediterranea M17</name>
    <dbReference type="NCBI Taxonomy" id="1200281"/>
    <lineage>
        <taxon>Bacteria</taxon>
        <taxon>Pseudomonadati</taxon>
        <taxon>Pseudomonadota</taxon>
        <taxon>Alphaproteobacteria</taxon>
        <taxon>Rhodobacterales</taxon>
        <taxon>Roseobacteraceae</taxon>
        <taxon>Falsiruegeria</taxon>
    </lineage>
</organism>
<dbReference type="GO" id="GO:0032993">
    <property type="term" value="C:protein-DNA complex"/>
    <property type="evidence" value="ECO:0007669"/>
    <property type="project" value="TreeGrafter"/>
</dbReference>
<comment type="similarity">
    <text evidence="1">Belongs to the LysR transcriptional regulatory family.</text>
</comment>
<dbReference type="Gene3D" id="1.10.10.10">
    <property type="entry name" value="Winged helix-like DNA-binding domain superfamily/Winged helix DNA-binding domain"/>
    <property type="match status" value="1"/>
</dbReference>
<gene>
    <name evidence="6" type="primary">cysB</name>
    <name evidence="6" type="ORF">TRM7615_04085</name>
</gene>
<evidence type="ECO:0000313" key="6">
    <source>
        <dbReference type="EMBL" id="SPJ30551.1"/>
    </source>
</evidence>
<dbReference type="PRINTS" id="PR00039">
    <property type="entry name" value="HTHLYSR"/>
</dbReference>
<dbReference type="Proteomes" id="UP000244898">
    <property type="component" value="Unassembled WGS sequence"/>
</dbReference>
<evidence type="ECO:0000256" key="1">
    <source>
        <dbReference type="ARBA" id="ARBA00009437"/>
    </source>
</evidence>
<sequence>MTGPFESSIMPIRFTLRQLEYFVAAGECGSIAAASQKMNVSPPSISTAISQLESELGLPLFVRNRAQGLKMTEAGRTLAAQALKVLTEATEMTRLAGSVSSTVQGPLRLGCLVSFAQIVLSGLRRSFEEQFPAVQTSQIEMTQTEIFAALRRGEIDMAVTYDLNLPPDLEFHAIKELPPYVLLAPEHPLADSESLTIHDLAPHPMVLLDLPISSEYFQSFFSREGLRPVISERTRDMAVMRSLVANGYGFSIVNSRPLNDTSPDGKPLRFIPLVGELRYIVMGVLGVPGATSSSTHAAFVDHCRKRLVD</sequence>
<dbReference type="PANTHER" id="PTHR30346:SF0">
    <property type="entry name" value="HCA OPERON TRANSCRIPTIONAL ACTIVATOR HCAR"/>
    <property type="match status" value="1"/>
</dbReference>
<dbReference type="FunFam" id="1.10.10.10:FF:000001">
    <property type="entry name" value="LysR family transcriptional regulator"/>
    <property type="match status" value="1"/>
</dbReference>
<keyword evidence="3" id="KW-0238">DNA-binding</keyword>
<dbReference type="SUPFAM" id="SSF46785">
    <property type="entry name" value="Winged helix' DNA-binding domain"/>
    <property type="match status" value="1"/>
</dbReference>
<evidence type="ECO:0000256" key="3">
    <source>
        <dbReference type="ARBA" id="ARBA00023125"/>
    </source>
</evidence>
<dbReference type="PANTHER" id="PTHR30346">
    <property type="entry name" value="TRANSCRIPTIONAL DUAL REGULATOR HCAR-RELATED"/>
    <property type="match status" value="1"/>
</dbReference>
<keyword evidence="2" id="KW-0805">Transcription regulation</keyword>
<dbReference type="Pfam" id="PF03466">
    <property type="entry name" value="LysR_substrate"/>
    <property type="match status" value="1"/>
</dbReference>
<protein>
    <submittedName>
        <fullName evidence="6">HTH-type transcriptional regulator CysB</fullName>
    </submittedName>
</protein>
<evidence type="ECO:0000256" key="4">
    <source>
        <dbReference type="ARBA" id="ARBA00023163"/>
    </source>
</evidence>
<dbReference type="RefSeq" id="WP_235824155.1">
    <property type="nucleotide sequence ID" value="NZ_ONZG01000012.1"/>
</dbReference>
<dbReference type="InterPro" id="IPR036388">
    <property type="entry name" value="WH-like_DNA-bd_sf"/>
</dbReference>
<dbReference type="InterPro" id="IPR000847">
    <property type="entry name" value="LysR_HTH_N"/>
</dbReference>
<dbReference type="AlphaFoldDB" id="A0A2R8CDQ1"/>
<dbReference type="Gene3D" id="3.40.190.10">
    <property type="entry name" value="Periplasmic binding protein-like II"/>
    <property type="match status" value="2"/>
</dbReference>
<accession>A0A2R8CDQ1</accession>
<keyword evidence="4" id="KW-0804">Transcription</keyword>
<dbReference type="InterPro" id="IPR036390">
    <property type="entry name" value="WH_DNA-bd_sf"/>
</dbReference>
<dbReference type="EMBL" id="ONZG01000012">
    <property type="protein sequence ID" value="SPJ30551.1"/>
    <property type="molecule type" value="Genomic_DNA"/>
</dbReference>
<dbReference type="InterPro" id="IPR005119">
    <property type="entry name" value="LysR_subst-bd"/>
</dbReference>
<evidence type="ECO:0000313" key="7">
    <source>
        <dbReference type="Proteomes" id="UP000244898"/>
    </source>
</evidence>
<feature type="domain" description="HTH lysR-type" evidence="5">
    <location>
        <begin position="14"/>
        <end position="72"/>
    </location>
</feature>
<evidence type="ECO:0000259" key="5">
    <source>
        <dbReference type="PROSITE" id="PS50931"/>
    </source>
</evidence>
<dbReference type="SUPFAM" id="SSF53850">
    <property type="entry name" value="Periplasmic binding protein-like II"/>
    <property type="match status" value="1"/>
</dbReference>